<feature type="domain" description="SIS" evidence="6">
    <location>
        <begin position="193"/>
        <end position="332"/>
    </location>
</feature>
<evidence type="ECO:0000256" key="5">
    <source>
        <dbReference type="ARBA" id="ARBA00022962"/>
    </source>
</evidence>
<evidence type="ECO:0000256" key="3">
    <source>
        <dbReference type="ARBA" id="ARBA00016090"/>
    </source>
</evidence>
<accession>A0ABU0FCJ1</accession>
<dbReference type="InterPro" id="IPR046348">
    <property type="entry name" value="SIS_dom_sf"/>
</dbReference>
<evidence type="ECO:0000256" key="4">
    <source>
        <dbReference type="ARBA" id="ARBA00022576"/>
    </source>
</evidence>
<dbReference type="Pfam" id="PF01380">
    <property type="entry name" value="SIS"/>
    <property type="match status" value="1"/>
</dbReference>
<gene>
    <name evidence="7" type="ORF">J3R73_002125</name>
</gene>
<evidence type="ECO:0000256" key="1">
    <source>
        <dbReference type="ARBA" id="ARBA00001031"/>
    </source>
</evidence>
<evidence type="ECO:0000313" key="8">
    <source>
        <dbReference type="Proteomes" id="UP001237448"/>
    </source>
</evidence>
<organism evidence="7 8">
    <name type="scientific">Labrys monachus</name>
    <dbReference type="NCBI Taxonomy" id="217067"/>
    <lineage>
        <taxon>Bacteria</taxon>
        <taxon>Pseudomonadati</taxon>
        <taxon>Pseudomonadota</taxon>
        <taxon>Alphaproteobacteria</taxon>
        <taxon>Hyphomicrobiales</taxon>
        <taxon>Xanthobacteraceae</taxon>
        <taxon>Labrys</taxon>
    </lineage>
</organism>
<keyword evidence="8" id="KW-1185">Reference proteome</keyword>
<dbReference type="PANTHER" id="PTHR10937:SF0">
    <property type="entry name" value="GLUTAMINE--FRUCTOSE-6-PHOSPHATE TRANSAMINASE (ISOMERIZING)"/>
    <property type="match status" value="1"/>
</dbReference>
<dbReference type="Gene3D" id="3.40.50.10490">
    <property type="entry name" value="Glucose-6-phosphate isomerase like protein, domain 1"/>
    <property type="match status" value="2"/>
</dbReference>
<evidence type="ECO:0000313" key="7">
    <source>
        <dbReference type="EMBL" id="MDQ0392333.1"/>
    </source>
</evidence>
<sequence>MNTETTAFVPGTGLAMIEAEMARQHADALASFHGAGVMAERIADSIGLTGRLTLAAMGGSHWVNRAAAVLYRRLGIEVETEVLSELLITPQPDRPRTVLVTSQSGNSGEVVAFLDRSAGRQERFGLTLDAQSALGSRLPSLVGVGGPERAFAATRSILVSHALHLAVLKALGMAAEPALAILQAPVLPPLEAALAALAASAALVLSGRAELQGVAESGALCVMELARLPALGLEGGQLRHGPMEMLSADTGVVLLRAAGSSAALAPGLAAACRAAGSPVVVLDVSGEAPVADAVTLALPKAEGMAAILSVLPALQTLLVTFAARRVRHVGEPVRSTKVTTEL</sequence>
<keyword evidence="4" id="KW-0808">Transferase</keyword>
<keyword evidence="5" id="KW-0315">Glutamine amidotransferase</keyword>
<dbReference type="RefSeq" id="WP_307426050.1">
    <property type="nucleotide sequence ID" value="NZ_JAUSVK010000001.1"/>
</dbReference>
<evidence type="ECO:0000259" key="6">
    <source>
        <dbReference type="PROSITE" id="PS51464"/>
    </source>
</evidence>
<dbReference type="InterPro" id="IPR001347">
    <property type="entry name" value="SIS_dom"/>
</dbReference>
<dbReference type="EMBL" id="JAUSVK010000001">
    <property type="protein sequence ID" value="MDQ0392333.1"/>
    <property type="molecule type" value="Genomic_DNA"/>
</dbReference>
<dbReference type="EC" id="2.6.1.16" evidence="2"/>
<dbReference type="Proteomes" id="UP001237448">
    <property type="component" value="Unassembled WGS sequence"/>
</dbReference>
<proteinExistence type="predicted"/>
<comment type="catalytic activity">
    <reaction evidence="1">
        <text>D-fructose 6-phosphate + L-glutamine = D-glucosamine 6-phosphate + L-glutamate</text>
        <dbReference type="Rhea" id="RHEA:13237"/>
        <dbReference type="ChEBI" id="CHEBI:29985"/>
        <dbReference type="ChEBI" id="CHEBI:58359"/>
        <dbReference type="ChEBI" id="CHEBI:58725"/>
        <dbReference type="ChEBI" id="CHEBI:61527"/>
        <dbReference type="EC" id="2.6.1.16"/>
    </reaction>
</comment>
<dbReference type="PANTHER" id="PTHR10937">
    <property type="entry name" value="GLUCOSAMINE--FRUCTOSE-6-PHOSPHATE AMINOTRANSFERASE, ISOMERIZING"/>
    <property type="match status" value="1"/>
</dbReference>
<protein>
    <recommendedName>
        <fullName evidence="3">Glutamine--fructose-6-phosphate aminotransferase [isomerizing]</fullName>
        <ecNumber evidence="2">2.6.1.16</ecNumber>
    </recommendedName>
</protein>
<feature type="domain" description="SIS" evidence="6">
    <location>
        <begin position="38"/>
        <end position="185"/>
    </location>
</feature>
<comment type="caution">
    <text evidence="7">The sequence shown here is derived from an EMBL/GenBank/DDBJ whole genome shotgun (WGS) entry which is preliminary data.</text>
</comment>
<name>A0ABU0FCJ1_9HYPH</name>
<reference evidence="7 8" key="1">
    <citation type="submission" date="2023-07" db="EMBL/GenBank/DDBJ databases">
        <title>Genomic Encyclopedia of Type Strains, Phase IV (KMG-IV): sequencing the most valuable type-strain genomes for metagenomic binning, comparative biology and taxonomic classification.</title>
        <authorList>
            <person name="Goeker M."/>
        </authorList>
    </citation>
    <scope>NUCLEOTIDE SEQUENCE [LARGE SCALE GENOMIC DNA]</scope>
    <source>
        <strain evidence="7 8">DSM 5896</strain>
    </source>
</reference>
<dbReference type="SUPFAM" id="SSF53697">
    <property type="entry name" value="SIS domain"/>
    <property type="match status" value="1"/>
</dbReference>
<dbReference type="PROSITE" id="PS51464">
    <property type="entry name" value="SIS"/>
    <property type="match status" value="2"/>
</dbReference>
<evidence type="ECO:0000256" key="2">
    <source>
        <dbReference type="ARBA" id="ARBA00012916"/>
    </source>
</evidence>
<keyword evidence="4" id="KW-0032">Aminotransferase</keyword>